<proteinExistence type="predicted"/>
<gene>
    <name evidence="1" type="ORF">WMO63_01415</name>
</gene>
<evidence type="ECO:0000313" key="1">
    <source>
        <dbReference type="EMBL" id="MEQ2464326.1"/>
    </source>
</evidence>
<keyword evidence="2" id="KW-1185">Reference proteome</keyword>
<sequence length="62" mass="6988">MKKASESILIVEVINMMPTVICPECSREEKLENVLTAQSNQNVIFQCPHCQLLVRNIKTSKG</sequence>
<dbReference type="Proteomes" id="UP001465426">
    <property type="component" value="Unassembled WGS sequence"/>
</dbReference>
<accession>A0ABV1ETB0</accession>
<protein>
    <submittedName>
        <fullName evidence="1">Uncharacterized protein</fullName>
    </submittedName>
</protein>
<evidence type="ECO:0000313" key="2">
    <source>
        <dbReference type="Proteomes" id="UP001465426"/>
    </source>
</evidence>
<reference evidence="1 2" key="1">
    <citation type="submission" date="2024-03" db="EMBL/GenBank/DDBJ databases">
        <title>Human intestinal bacterial collection.</title>
        <authorList>
            <person name="Pauvert C."/>
            <person name="Hitch T.C.A."/>
            <person name="Clavel T."/>
        </authorList>
    </citation>
    <scope>NUCLEOTIDE SEQUENCE [LARGE SCALE GENOMIC DNA]</scope>
    <source>
        <strain evidence="1 2">CLA-SR-H024</strain>
    </source>
</reference>
<organism evidence="1 2">
    <name type="scientific">Niallia hominis</name>
    <dbReference type="NCBI Taxonomy" id="3133173"/>
    <lineage>
        <taxon>Bacteria</taxon>
        <taxon>Bacillati</taxon>
        <taxon>Bacillota</taxon>
        <taxon>Bacilli</taxon>
        <taxon>Bacillales</taxon>
        <taxon>Bacillaceae</taxon>
        <taxon>Niallia</taxon>
    </lineage>
</organism>
<name>A0ABV1ETB0_9BACI</name>
<comment type="caution">
    <text evidence="1">The sequence shown here is derived from an EMBL/GenBank/DDBJ whole genome shotgun (WGS) entry which is preliminary data.</text>
</comment>
<dbReference type="EMBL" id="JBBMFN010000001">
    <property type="protein sequence ID" value="MEQ2464326.1"/>
    <property type="molecule type" value="Genomic_DNA"/>
</dbReference>